<protein>
    <submittedName>
        <fullName evidence="2">Uncharacterized protein</fullName>
    </submittedName>
</protein>
<dbReference type="AlphaFoldDB" id="A0A830ERR9"/>
<accession>A0A830ERR9</accession>
<dbReference type="Proteomes" id="UP000653099">
    <property type="component" value="Unassembled WGS sequence"/>
</dbReference>
<sequence>MGIEHFLDSETGAESQDSENETEAQDSGGNTEAQNSETEPNRQSSDGLENLINELKGSEEFLKDLEDKPYSPWISKDGTLTMFELEPHYVKENISTDLKDEAKERGLLFFDCEKEVIVFTGEFTEYYNKIDAMGLDWCIKREQREMQRLCY</sequence>
<proteinExistence type="predicted"/>
<evidence type="ECO:0000313" key="2">
    <source>
        <dbReference type="EMBL" id="GGJ15315.1"/>
    </source>
</evidence>
<comment type="caution">
    <text evidence="2">The sequence shown here is derived from an EMBL/GenBank/DDBJ whole genome shotgun (WGS) entry which is preliminary data.</text>
</comment>
<feature type="compositionally biased region" description="Polar residues" evidence="1">
    <location>
        <begin position="25"/>
        <end position="47"/>
    </location>
</feature>
<dbReference type="OrthoDB" id="386274at2157"/>
<keyword evidence="3" id="KW-1185">Reference proteome</keyword>
<dbReference type="RefSeq" id="WP_188788203.1">
    <property type="nucleotide sequence ID" value="NZ_BMOC01000022.1"/>
</dbReference>
<organism evidence="2 3">
    <name type="scientific">Halobellus salinus</name>
    <dbReference type="NCBI Taxonomy" id="931585"/>
    <lineage>
        <taxon>Archaea</taxon>
        <taxon>Methanobacteriati</taxon>
        <taxon>Methanobacteriota</taxon>
        <taxon>Stenosarchaea group</taxon>
        <taxon>Halobacteria</taxon>
        <taxon>Halobacteriales</taxon>
        <taxon>Haloferacaceae</taxon>
        <taxon>Halobellus</taxon>
    </lineage>
</organism>
<dbReference type="EMBL" id="BMOC01000022">
    <property type="protein sequence ID" value="GGJ15315.1"/>
    <property type="molecule type" value="Genomic_DNA"/>
</dbReference>
<reference evidence="2" key="2">
    <citation type="submission" date="2020-09" db="EMBL/GenBank/DDBJ databases">
        <authorList>
            <person name="Sun Q."/>
            <person name="Ohkuma M."/>
        </authorList>
    </citation>
    <scope>NUCLEOTIDE SEQUENCE</scope>
    <source>
        <strain evidence="2">JCM 14359</strain>
    </source>
</reference>
<evidence type="ECO:0000256" key="1">
    <source>
        <dbReference type="SAM" id="MobiDB-lite"/>
    </source>
</evidence>
<reference evidence="2" key="1">
    <citation type="journal article" date="2014" name="Int. J. Syst. Evol. Microbiol.">
        <title>Complete genome sequence of Corynebacterium casei LMG S-19264T (=DSM 44701T), isolated from a smear-ripened cheese.</title>
        <authorList>
            <consortium name="US DOE Joint Genome Institute (JGI-PGF)"/>
            <person name="Walter F."/>
            <person name="Albersmeier A."/>
            <person name="Kalinowski J."/>
            <person name="Ruckert C."/>
        </authorList>
    </citation>
    <scope>NUCLEOTIDE SEQUENCE</scope>
    <source>
        <strain evidence="2">JCM 14359</strain>
    </source>
</reference>
<name>A0A830ERR9_9EURY</name>
<evidence type="ECO:0000313" key="3">
    <source>
        <dbReference type="Proteomes" id="UP000653099"/>
    </source>
</evidence>
<feature type="region of interest" description="Disordered" evidence="1">
    <location>
        <begin position="1"/>
        <end position="50"/>
    </location>
</feature>
<gene>
    <name evidence="2" type="ORF">GCM10008995_26440</name>
</gene>